<keyword evidence="3" id="KW-1185">Reference proteome</keyword>
<gene>
    <name evidence="2" type="ORF">FB461_2090</name>
</gene>
<evidence type="ECO:0000313" key="2">
    <source>
        <dbReference type="EMBL" id="TQL57358.1"/>
    </source>
</evidence>
<accession>A0A542ZAI5</accession>
<keyword evidence="1" id="KW-1133">Transmembrane helix</keyword>
<protein>
    <submittedName>
        <fullName evidence="2">Uncharacterized protein</fullName>
    </submittedName>
</protein>
<sequence>MTDAVAVQTIVTVGGIVMLLIQQRRQGKRISRIDDQTSNSHSETEFPNLRDEVTAIREDTRATRGIVHGLERRVGGVEAHLQDLGRHDDSIEDTIRRKEAAASRDLKAAVEERNAQIAELTRTIPIIVREAIGAHVGACPLRHPGDDIPTA</sequence>
<evidence type="ECO:0000256" key="1">
    <source>
        <dbReference type="SAM" id="Phobius"/>
    </source>
</evidence>
<keyword evidence="1" id="KW-0472">Membrane</keyword>
<dbReference type="Proteomes" id="UP000315389">
    <property type="component" value="Unassembled WGS sequence"/>
</dbReference>
<reference evidence="2 3" key="1">
    <citation type="submission" date="2019-06" db="EMBL/GenBank/DDBJ databases">
        <title>Sequencing the genomes of 1000 actinobacteria strains.</title>
        <authorList>
            <person name="Klenk H.-P."/>
        </authorList>
    </citation>
    <scope>NUCLEOTIDE SEQUENCE [LARGE SCALE GENOMIC DNA]</scope>
    <source>
        <strain evidence="2 3">DSM 4813</strain>
    </source>
</reference>
<evidence type="ECO:0000313" key="3">
    <source>
        <dbReference type="Proteomes" id="UP000315389"/>
    </source>
</evidence>
<feature type="transmembrane region" description="Helical" evidence="1">
    <location>
        <begin position="6"/>
        <end position="22"/>
    </location>
</feature>
<comment type="caution">
    <text evidence="2">The sequence shown here is derived from an EMBL/GenBank/DDBJ whole genome shotgun (WGS) entry which is preliminary data.</text>
</comment>
<keyword evidence="1" id="KW-0812">Transmembrane</keyword>
<dbReference type="EMBL" id="VFOS01000004">
    <property type="protein sequence ID" value="TQL57358.1"/>
    <property type="molecule type" value="Genomic_DNA"/>
</dbReference>
<name>A0A542ZAI5_RARFA</name>
<dbReference type="AlphaFoldDB" id="A0A542ZAI5"/>
<dbReference type="RefSeq" id="WP_142121800.1">
    <property type="nucleotide sequence ID" value="NZ_BAAASV010000002.1"/>
</dbReference>
<organism evidence="2 3">
    <name type="scientific">Rarobacter faecitabidus</name>
    <dbReference type="NCBI Taxonomy" id="13243"/>
    <lineage>
        <taxon>Bacteria</taxon>
        <taxon>Bacillati</taxon>
        <taxon>Actinomycetota</taxon>
        <taxon>Actinomycetes</taxon>
        <taxon>Micrococcales</taxon>
        <taxon>Rarobacteraceae</taxon>
        <taxon>Rarobacter</taxon>
    </lineage>
</organism>
<proteinExistence type="predicted"/>